<dbReference type="Pfam" id="PF23635">
    <property type="entry name" value="Beta-prop_AT5G49610-like"/>
    <property type="match status" value="1"/>
</dbReference>
<feature type="region of interest" description="Disordered" evidence="1">
    <location>
        <begin position="767"/>
        <end position="802"/>
    </location>
</feature>
<dbReference type="EnsemblPlants" id="EMT03421">
    <property type="protein sequence ID" value="EMT03421"/>
    <property type="gene ID" value="F775_23154"/>
</dbReference>
<proteinExistence type="predicted"/>
<dbReference type="SMART" id="SM00256">
    <property type="entry name" value="FBOX"/>
    <property type="match status" value="1"/>
</dbReference>
<dbReference type="ExpressionAtlas" id="R7W6G3">
    <property type="expression patterns" value="baseline"/>
</dbReference>
<feature type="compositionally biased region" description="Polar residues" evidence="1">
    <location>
        <begin position="396"/>
        <end position="406"/>
    </location>
</feature>
<accession>R7W6G3</accession>
<sequence length="802" mass="89099">MPPPPATLPDELLEEILLRLPPEDPGCLFRASLVCKPWRSRLTGTAFSRLYREFHRTPPLLGFFENDETVLCYFSPLSPTSPFFPVHPGKCSLFVLDSRHGLVLSNTIGPSGEPLCLIVWDLVGPRQWRLSLPDFVDWPTFPDCAAAVLCAADGCDHLNCPGDPFRVVYVGTDDDGVAQACVYSSESCAWSPVTSCEHPELPLHVRLSRPNALVGDAVYFLCTQETVVLRYDLFSQELSMIHWPAMHKWKCSYILMRMEDDMLGCAYLQESRLELWSMEADTDGAVKWATRRVVDLQNLLPSTPRYVISCTDGFRVFFVQTDLGTFTVELNSGRVKKVSSSSEVIPYMRFYTPDLGTFTVELNSGRVKKVSSSSEVIPYTRFYTPDLAGGITPPSTMASSSENVETTQDKHHVGDEKEKCVEKGEDDFDLEENGWEEEAEEEEWGWDGEKAANELFAKGSKAIEEEQFVHAIHCFDDVLESRVLFYGRLSPMCISTYYKYGRALLYKAREDLVKGTTSRDDTGSSKASCSNVKKGDTRKDLDLAWKMLHIARAISENCPWMPMAKVDTYCALAEVSMEREDIDYSLRARFKALAILEHLVEPDHCRIVFGPRNFHIFLAFTSASKIGDTLPYAVKVMSLYKSRVRKLRKALEDLLAVKGENAPAAEVGSEELSLDNEIDVLNNIFTALENKLKDLAQALLTPTSEASGTHNVVYATPKDASSTLQIAGPSNSMSTAATIETQSSTGIDLETAGQGMKQASAKLISAEPSCPDKLLEDSSPVKGDSSNKSNLHPAARSKVQLC</sequence>
<feature type="compositionally biased region" description="Basic and acidic residues" evidence="1">
    <location>
        <begin position="407"/>
        <end position="418"/>
    </location>
</feature>
<feature type="region of interest" description="Disordered" evidence="1">
    <location>
        <begin position="396"/>
        <end position="418"/>
    </location>
</feature>
<dbReference type="PANTHER" id="PTHR32133">
    <property type="entry name" value="OS07G0120400 PROTEIN"/>
    <property type="match status" value="1"/>
</dbReference>
<reference evidence="2" key="1">
    <citation type="submission" date="2015-06" db="UniProtKB">
        <authorList>
            <consortium name="EnsemblPlants"/>
        </authorList>
    </citation>
    <scope>IDENTIFICATION</scope>
</reference>
<dbReference type="InterPro" id="IPR056594">
    <property type="entry name" value="AT5G49610-like_b-prop"/>
</dbReference>
<dbReference type="PANTHER" id="PTHR32133:SF382">
    <property type="entry name" value="F-BOX DOMAIN-CONTAINING PROTEIN"/>
    <property type="match status" value="1"/>
</dbReference>
<dbReference type="InterPro" id="IPR036047">
    <property type="entry name" value="F-box-like_dom_sf"/>
</dbReference>
<protein>
    <submittedName>
        <fullName evidence="2">Uncharacterized protein</fullName>
    </submittedName>
</protein>
<name>R7W6G3_AEGTA</name>
<evidence type="ECO:0000313" key="2">
    <source>
        <dbReference type="EnsemblPlants" id="EMT03421"/>
    </source>
</evidence>
<dbReference type="InterPro" id="IPR001810">
    <property type="entry name" value="F-box_dom"/>
</dbReference>
<dbReference type="SUPFAM" id="SSF81383">
    <property type="entry name" value="F-box domain"/>
    <property type="match status" value="1"/>
</dbReference>
<dbReference type="Pfam" id="PF00646">
    <property type="entry name" value="F-box"/>
    <property type="match status" value="1"/>
</dbReference>
<organism evidence="2">
    <name type="scientific">Aegilops tauschii</name>
    <name type="common">Tausch's goatgrass</name>
    <name type="synonym">Aegilops squarrosa</name>
    <dbReference type="NCBI Taxonomy" id="37682"/>
    <lineage>
        <taxon>Eukaryota</taxon>
        <taxon>Viridiplantae</taxon>
        <taxon>Streptophyta</taxon>
        <taxon>Embryophyta</taxon>
        <taxon>Tracheophyta</taxon>
        <taxon>Spermatophyta</taxon>
        <taxon>Magnoliopsida</taxon>
        <taxon>Liliopsida</taxon>
        <taxon>Poales</taxon>
        <taxon>Poaceae</taxon>
        <taxon>BOP clade</taxon>
        <taxon>Pooideae</taxon>
        <taxon>Triticodae</taxon>
        <taxon>Triticeae</taxon>
        <taxon>Triticinae</taxon>
        <taxon>Aegilops</taxon>
    </lineage>
</organism>
<dbReference type="PROSITE" id="PS50181">
    <property type="entry name" value="FBOX"/>
    <property type="match status" value="1"/>
</dbReference>
<evidence type="ECO:0000256" key="1">
    <source>
        <dbReference type="SAM" id="MobiDB-lite"/>
    </source>
</evidence>
<dbReference type="Gene3D" id="1.20.1280.50">
    <property type="match status" value="1"/>
</dbReference>
<dbReference type="AlphaFoldDB" id="R7W6G3"/>